<proteinExistence type="predicted"/>
<keyword evidence="3" id="KW-1185">Reference proteome</keyword>
<accession>A0A4U6VNG7</accession>
<feature type="signal peptide" evidence="1">
    <location>
        <begin position="1"/>
        <end position="22"/>
    </location>
</feature>
<reference evidence="2" key="1">
    <citation type="submission" date="2019-03" db="EMBL/GenBank/DDBJ databases">
        <title>WGS assembly of Setaria viridis.</title>
        <authorList>
            <person name="Huang P."/>
            <person name="Jenkins J."/>
            <person name="Grimwood J."/>
            <person name="Barry K."/>
            <person name="Healey A."/>
            <person name="Mamidi S."/>
            <person name="Sreedasyam A."/>
            <person name="Shu S."/>
            <person name="Feldman M."/>
            <person name="Wu J."/>
            <person name="Yu Y."/>
            <person name="Chen C."/>
            <person name="Johnson J."/>
            <person name="Rokhsar D."/>
            <person name="Baxter I."/>
            <person name="Schmutz J."/>
            <person name="Brutnell T."/>
            <person name="Kellogg E."/>
        </authorList>
    </citation>
    <scope>NUCLEOTIDE SEQUENCE [LARGE SCALE GENOMIC DNA]</scope>
</reference>
<evidence type="ECO:0000256" key="1">
    <source>
        <dbReference type="SAM" id="SignalP"/>
    </source>
</evidence>
<evidence type="ECO:0000313" key="3">
    <source>
        <dbReference type="Proteomes" id="UP000298652"/>
    </source>
</evidence>
<protein>
    <submittedName>
        <fullName evidence="2">Uncharacterized protein</fullName>
    </submittedName>
</protein>
<sequence length="63" mass="7157">MLQSCILFFRGILQSCILLTFSYDNSFSDYISIVDLLLFTNCRAIKMLYQISEPTIGVGQLKA</sequence>
<dbReference type="Proteomes" id="UP000298652">
    <property type="component" value="Chromosome 2"/>
</dbReference>
<name>A0A4U6VNG7_SETVI</name>
<organism evidence="2 3">
    <name type="scientific">Setaria viridis</name>
    <name type="common">Green bristlegrass</name>
    <name type="synonym">Setaria italica subsp. viridis</name>
    <dbReference type="NCBI Taxonomy" id="4556"/>
    <lineage>
        <taxon>Eukaryota</taxon>
        <taxon>Viridiplantae</taxon>
        <taxon>Streptophyta</taxon>
        <taxon>Embryophyta</taxon>
        <taxon>Tracheophyta</taxon>
        <taxon>Spermatophyta</taxon>
        <taxon>Magnoliopsida</taxon>
        <taxon>Liliopsida</taxon>
        <taxon>Poales</taxon>
        <taxon>Poaceae</taxon>
        <taxon>PACMAD clade</taxon>
        <taxon>Panicoideae</taxon>
        <taxon>Panicodae</taxon>
        <taxon>Paniceae</taxon>
        <taxon>Cenchrinae</taxon>
        <taxon>Setaria</taxon>
    </lineage>
</organism>
<keyword evidence="1" id="KW-0732">Signal</keyword>
<evidence type="ECO:0000313" key="2">
    <source>
        <dbReference type="EMBL" id="TKW31290.1"/>
    </source>
</evidence>
<dbReference type="EMBL" id="CM016553">
    <property type="protein sequence ID" value="TKW31290.1"/>
    <property type="molecule type" value="Genomic_DNA"/>
</dbReference>
<feature type="chain" id="PRO_5020446202" evidence="1">
    <location>
        <begin position="23"/>
        <end position="63"/>
    </location>
</feature>
<gene>
    <name evidence="2" type="ORF">SEVIR_2G095850v2</name>
</gene>
<dbReference type="Gramene" id="TKW31290">
    <property type="protein sequence ID" value="TKW31290"/>
    <property type="gene ID" value="SEVIR_2G095850v2"/>
</dbReference>
<dbReference type="AlphaFoldDB" id="A0A4U6VNG7"/>